<evidence type="ECO:0000313" key="3">
    <source>
        <dbReference type="Proteomes" id="UP000190648"/>
    </source>
</evidence>
<accession>A0A1V4JVY4</accession>
<feature type="region of interest" description="Disordered" evidence="1">
    <location>
        <begin position="36"/>
        <end position="71"/>
    </location>
</feature>
<proteinExistence type="predicted"/>
<dbReference type="EMBL" id="LSYS01005697">
    <property type="protein sequence ID" value="OPJ76372.1"/>
    <property type="molecule type" value="Genomic_DNA"/>
</dbReference>
<name>A0A1V4JVY4_PATFA</name>
<sequence length="122" mass="14111">MQFPLVTCTRFTGILPPSLEQREQLRRLRLQAQLQEPSLLTDDQRRTRCRPPATARPQHPPSRRIGSRTSRVRLPRGRHRLRRIRAAVITLLRKGLTLAEKYGWKKLVKSPTTGNKIGIFPS</sequence>
<protein>
    <submittedName>
        <fullName evidence="2">Uncharacterized protein</fullName>
    </submittedName>
</protein>
<gene>
    <name evidence="2" type="ORF">AV530_017889</name>
</gene>
<organism evidence="2 3">
    <name type="scientific">Patagioenas fasciata monilis</name>
    <dbReference type="NCBI Taxonomy" id="372326"/>
    <lineage>
        <taxon>Eukaryota</taxon>
        <taxon>Metazoa</taxon>
        <taxon>Chordata</taxon>
        <taxon>Craniata</taxon>
        <taxon>Vertebrata</taxon>
        <taxon>Euteleostomi</taxon>
        <taxon>Archelosauria</taxon>
        <taxon>Archosauria</taxon>
        <taxon>Dinosauria</taxon>
        <taxon>Saurischia</taxon>
        <taxon>Theropoda</taxon>
        <taxon>Coelurosauria</taxon>
        <taxon>Aves</taxon>
        <taxon>Neognathae</taxon>
        <taxon>Neoaves</taxon>
        <taxon>Columbimorphae</taxon>
        <taxon>Columbiformes</taxon>
        <taxon>Columbidae</taxon>
        <taxon>Patagioenas</taxon>
    </lineage>
</organism>
<evidence type="ECO:0000313" key="2">
    <source>
        <dbReference type="EMBL" id="OPJ76372.1"/>
    </source>
</evidence>
<comment type="caution">
    <text evidence="2">The sequence shown here is derived from an EMBL/GenBank/DDBJ whole genome shotgun (WGS) entry which is preliminary data.</text>
</comment>
<evidence type="ECO:0000256" key="1">
    <source>
        <dbReference type="SAM" id="MobiDB-lite"/>
    </source>
</evidence>
<dbReference type="AlphaFoldDB" id="A0A1V4JVY4"/>
<feature type="compositionally biased region" description="Basic residues" evidence="1">
    <location>
        <begin position="61"/>
        <end position="71"/>
    </location>
</feature>
<reference evidence="2 3" key="1">
    <citation type="submission" date="2016-02" db="EMBL/GenBank/DDBJ databases">
        <title>Band-tailed pigeon sequencing and assembly.</title>
        <authorList>
            <person name="Soares A.E."/>
            <person name="Novak B.J."/>
            <person name="Rice E.S."/>
            <person name="O'Connell B."/>
            <person name="Chang D."/>
            <person name="Weber S."/>
            <person name="Shapiro B."/>
        </authorList>
    </citation>
    <scope>NUCLEOTIDE SEQUENCE [LARGE SCALE GENOMIC DNA]</scope>
    <source>
        <strain evidence="2">BTP2013</strain>
        <tissue evidence="2">Blood</tissue>
    </source>
</reference>
<dbReference type="Proteomes" id="UP000190648">
    <property type="component" value="Unassembled WGS sequence"/>
</dbReference>
<keyword evidence="3" id="KW-1185">Reference proteome</keyword>